<comment type="similarity">
    <text evidence="3">In the C-terminal section; belongs to the pectinesterase family.</text>
</comment>
<dbReference type="Pfam" id="PF01095">
    <property type="entry name" value="Pectinesterase"/>
    <property type="match status" value="1"/>
</dbReference>
<proteinExistence type="inferred from homology"/>
<feature type="signal peptide" evidence="7">
    <location>
        <begin position="1"/>
        <end position="18"/>
    </location>
</feature>
<dbReference type="PROSITE" id="PS00503">
    <property type="entry name" value="PECTINESTERASE_2"/>
    <property type="match status" value="1"/>
</dbReference>
<dbReference type="GO" id="GO:0042545">
    <property type="term" value="P:cell wall modification"/>
    <property type="evidence" value="ECO:0007669"/>
    <property type="project" value="UniProtKB-UniRule"/>
</dbReference>
<evidence type="ECO:0000256" key="1">
    <source>
        <dbReference type="ARBA" id="ARBA00005184"/>
    </source>
</evidence>
<dbReference type="PANTHER" id="PTHR31707">
    <property type="entry name" value="PECTINESTERASE"/>
    <property type="match status" value="1"/>
</dbReference>
<sequence length="545" mass="61195">MALAHLLLLPFVLPSLEALSNSSTFLSHEGNHTMQAMIQQVCVDMADPESCFSNFRREYELLGLKSPAAVLSAAIKASIVEANQAMNVVNKFANSPTTPLEKIAIQDCMELLDMSVYELSCSLGKTEKMIDVCYDSSLHAWLSAALGNQDTCLEGFDGTDGRISDCIKGSIYQVTQLISNVLVLYHKMLHGFPMSETPVYDPEDEGSSDDFPPWMTGQDRDLLMAGPNGEHVDVIVAQDGSGNFTSIMEAVNQAPDYSPTRYTIYVKEGVYEEIVDLNKKKQNILLMGQQMDTTVISGNRSVVQGWTTFRSATFAVTGQGFIAMFITFRNTAGAENHQAVALRVDSDKSAFYNCSIEGYQDTLYSHSLRQFFRRCRIFGTVDYIFGNGQAVFQNCFIETNRPLPQQQVTITAHGRTNWTQSTGFSLQDCRVEATYPAYLGRPWKKYSRTVFMGTYLSDMVQPEGWLEWNGNFALSTLYYGEYENGGPGWLPERRIRWPGFHLIPNNDVRTVYFFSVDFFIDGLSWLPATGIEFTTFRSIFKPYPT</sequence>
<feature type="active site" evidence="6">
    <location>
        <position position="382"/>
    </location>
</feature>
<dbReference type="EC" id="3.1.1.11" evidence="7"/>
<accession>A0A1U8A0N5</accession>
<feature type="chain" id="PRO_5010397310" description="Pectinesterase" evidence="7">
    <location>
        <begin position="19"/>
        <end position="545"/>
    </location>
</feature>
<protein>
    <recommendedName>
        <fullName evidence="7">Pectinesterase</fullName>
        <ecNumber evidence="7">3.1.1.11</ecNumber>
    </recommendedName>
</protein>
<keyword evidence="4 7" id="KW-0378">Hydrolase</keyword>
<dbReference type="SUPFAM" id="SSF101148">
    <property type="entry name" value="Plant invertase/pectin methylesterase inhibitor"/>
    <property type="match status" value="1"/>
</dbReference>
<evidence type="ECO:0000256" key="7">
    <source>
        <dbReference type="RuleBase" id="RU000589"/>
    </source>
</evidence>
<dbReference type="InterPro" id="IPR006501">
    <property type="entry name" value="Pectinesterase_inhib_dom"/>
</dbReference>
<dbReference type="InterPro" id="IPR000070">
    <property type="entry name" value="Pectinesterase_cat"/>
</dbReference>
<dbReference type="KEGG" id="nnu:104599055"/>
<dbReference type="InterPro" id="IPR011050">
    <property type="entry name" value="Pectin_lyase_fold/virulence"/>
</dbReference>
<comment type="catalytic activity">
    <reaction evidence="7">
        <text>[(1-&gt;4)-alpha-D-galacturonosyl methyl ester](n) + n H2O = [(1-&gt;4)-alpha-D-galacturonosyl](n) + n methanol + n H(+)</text>
        <dbReference type="Rhea" id="RHEA:22380"/>
        <dbReference type="Rhea" id="RHEA-COMP:14570"/>
        <dbReference type="Rhea" id="RHEA-COMP:14573"/>
        <dbReference type="ChEBI" id="CHEBI:15377"/>
        <dbReference type="ChEBI" id="CHEBI:15378"/>
        <dbReference type="ChEBI" id="CHEBI:17790"/>
        <dbReference type="ChEBI" id="CHEBI:140522"/>
        <dbReference type="ChEBI" id="CHEBI:140523"/>
        <dbReference type="EC" id="3.1.1.11"/>
    </reaction>
</comment>
<dbReference type="NCBIfam" id="TIGR01614">
    <property type="entry name" value="PME_inhib"/>
    <property type="match status" value="1"/>
</dbReference>
<dbReference type="Gene3D" id="2.160.20.10">
    <property type="entry name" value="Single-stranded right-handed beta-helix, Pectin lyase-like"/>
    <property type="match status" value="1"/>
</dbReference>
<keyword evidence="5 7" id="KW-0063">Aspartyl esterase</keyword>
<dbReference type="eggNOG" id="ENOG502QU1M">
    <property type="taxonomic scope" value="Eukaryota"/>
</dbReference>
<dbReference type="CDD" id="cd15798">
    <property type="entry name" value="PMEI-like_3"/>
    <property type="match status" value="1"/>
</dbReference>
<dbReference type="FunFam" id="2.160.20.10:FF:000001">
    <property type="entry name" value="Pectinesterase"/>
    <property type="match status" value="1"/>
</dbReference>
<dbReference type="UniPathway" id="UPA00545">
    <property type="reaction ID" value="UER00823"/>
</dbReference>
<organism evidence="9 10">
    <name type="scientific">Nelumbo nucifera</name>
    <name type="common">Sacred lotus</name>
    <dbReference type="NCBI Taxonomy" id="4432"/>
    <lineage>
        <taxon>Eukaryota</taxon>
        <taxon>Viridiplantae</taxon>
        <taxon>Streptophyta</taxon>
        <taxon>Embryophyta</taxon>
        <taxon>Tracheophyta</taxon>
        <taxon>Spermatophyta</taxon>
        <taxon>Magnoliopsida</taxon>
        <taxon>Proteales</taxon>
        <taxon>Nelumbonaceae</taxon>
        <taxon>Nelumbo</taxon>
    </lineage>
</organism>
<evidence type="ECO:0000313" key="10">
    <source>
        <dbReference type="RefSeq" id="XP_010259726.1"/>
    </source>
</evidence>
<dbReference type="Proteomes" id="UP000189703">
    <property type="component" value="Unplaced"/>
</dbReference>
<evidence type="ECO:0000256" key="5">
    <source>
        <dbReference type="ARBA" id="ARBA00023085"/>
    </source>
</evidence>
<evidence type="ECO:0000256" key="4">
    <source>
        <dbReference type="ARBA" id="ARBA00022801"/>
    </source>
</evidence>
<dbReference type="AlphaFoldDB" id="A0A1U8A0N5"/>
<dbReference type="STRING" id="4432.A0A1U8A0N5"/>
<dbReference type="InterPro" id="IPR012334">
    <property type="entry name" value="Pectin_lyas_fold"/>
</dbReference>
<dbReference type="FunCoup" id="A0A1U8A0N5">
    <property type="interactions" value="102"/>
</dbReference>
<feature type="domain" description="Pectinesterase inhibitor" evidence="8">
    <location>
        <begin position="33"/>
        <end position="184"/>
    </location>
</feature>
<gene>
    <name evidence="10" type="primary">LOC104599055</name>
</gene>
<dbReference type="SUPFAM" id="SSF51126">
    <property type="entry name" value="Pectin lyase-like"/>
    <property type="match status" value="1"/>
</dbReference>
<dbReference type="SMART" id="SM00856">
    <property type="entry name" value="PMEI"/>
    <property type="match status" value="1"/>
</dbReference>
<evidence type="ECO:0000256" key="2">
    <source>
        <dbReference type="ARBA" id="ARBA00006027"/>
    </source>
</evidence>
<dbReference type="RefSeq" id="XP_010259726.1">
    <property type="nucleotide sequence ID" value="XM_010261424.2"/>
</dbReference>
<reference evidence="10" key="1">
    <citation type="submission" date="2025-08" db="UniProtKB">
        <authorList>
            <consortium name="RefSeq"/>
        </authorList>
    </citation>
    <scope>IDENTIFICATION</scope>
</reference>
<dbReference type="Gene3D" id="1.20.140.40">
    <property type="entry name" value="Invertase/pectin methylesterase inhibitor family protein"/>
    <property type="match status" value="1"/>
</dbReference>
<dbReference type="GO" id="GO:0045490">
    <property type="term" value="P:pectin catabolic process"/>
    <property type="evidence" value="ECO:0007669"/>
    <property type="project" value="UniProtKB-UniRule"/>
</dbReference>
<keyword evidence="9" id="KW-1185">Reference proteome</keyword>
<evidence type="ECO:0000256" key="3">
    <source>
        <dbReference type="ARBA" id="ARBA00007786"/>
    </source>
</evidence>
<comment type="pathway">
    <text evidence="1 7">Glycan metabolism; pectin degradation; 2-dehydro-3-deoxy-D-gluconate from pectin: step 1/5.</text>
</comment>
<dbReference type="InParanoid" id="A0A1U8A0N5"/>
<dbReference type="OrthoDB" id="2019149at2759"/>
<comment type="similarity">
    <text evidence="2">In the N-terminal section; belongs to the PMEI family.</text>
</comment>
<dbReference type="InterPro" id="IPR035513">
    <property type="entry name" value="Invertase/methylesterase_inhib"/>
</dbReference>
<keyword evidence="7" id="KW-0732">Signal</keyword>
<dbReference type="GO" id="GO:0030599">
    <property type="term" value="F:pectinesterase activity"/>
    <property type="evidence" value="ECO:0000318"/>
    <property type="project" value="GO_Central"/>
</dbReference>
<name>A0A1U8A0N5_NELNU</name>
<dbReference type="GO" id="GO:0046910">
    <property type="term" value="F:pectinesterase inhibitor activity"/>
    <property type="evidence" value="ECO:0000318"/>
    <property type="project" value="GO_Central"/>
</dbReference>
<evidence type="ECO:0000313" key="9">
    <source>
        <dbReference type="Proteomes" id="UP000189703"/>
    </source>
</evidence>
<dbReference type="InterPro" id="IPR033131">
    <property type="entry name" value="Pectinesterase_Asp_AS"/>
</dbReference>
<dbReference type="Pfam" id="PF04043">
    <property type="entry name" value="PMEI"/>
    <property type="match status" value="1"/>
</dbReference>
<dbReference type="GeneID" id="104599055"/>
<evidence type="ECO:0000256" key="6">
    <source>
        <dbReference type="PROSITE-ProRule" id="PRU10040"/>
    </source>
</evidence>
<evidence type="ECO:0000259" key="8">
    <source>
        <dbReference type="SMART" id="SM00856"/>
    </source>
</evidence>